<dbReference type="InterPro" id="IPR044060">
    <property type="entry name" value="Bacterial_rp_domain"/>
</dbReference>
<dbReference type="Pfam" id="PF09479">
    <property type="entry name" value="Flg_new"/>
    <property type="match status" value="1"/>
</dbReference>
<evidence type="ECO:0000313" key="5">
    <source>
        <dbReference type="EMBL" id="BAL80147.1"/>
    </source>
</evidence>
<dbReference type="AlphaFoldDB" id="A0A7U6GCZ9"/>
<dbReference type="SUPFAM" id="SSF55383">
    <property type="entry name" value="Copper amine oxidase, domain N"/>
    <property type="match status" value="2"/>
</dbReference>
<reference evidence="5 6" key="1">
    <citation type="submission" date="2011-01" db="EMBL/GenBank/DDBJ databases">
        <title>Whole genome sequence of Caldisericum exile AZM16c01.</title>
        <authorList>
            <person name="Narita-Yamada S."/>
            <person name="Kawakoshi A."/>
            <person name="Nakamura S."/>
            <person name="Sasagawa M."/>
            <person name="Fukada J."/>
            <person name="Sekine M."/>
            <person name="Kato Y."/>
            <person name="Fukai R."/>
            <person name="Sasaki K."/>
            <person name="Hanamaki A."/>
            <person name="Narita H."/>
            <person name="Konno Y."/>
            <person name="Mori K."/>
            <person name="Yamazaki S."/>
            <person name="Suzuki K."/>
            <person name="Fujita N."/>
        </authorList>
    </citation>
    <scope>NUCLEOTIDE SEQUENCE [LARGE SCALE GENOMIC DNA]</scope>
    <source>
        <strain evidence="6">DSM 21853 / NBRC 104410 / AZM16c01</strain>
    </source>
</reference>
<protein>
    <recommendedName>
        <fullName evidence="7">Copper amine oxidase-like N-terminal domain-containing protein</fullName>
    </recommendedName>
</protein>
<dbReference type="NCBIfam" id="TIGR02543">
    <property type="entry name" value="List_Bact_rpt"/>
    <property type="match status" value="1"/>
</dbReference>
<keyword evidence="2" id="KW-1133">Transmembrane helix</keyword>
<feature type="domain" description="Copper amine oxidase-like N-terminal" evidence="3">
    <location>
        <begin position="766"/>
        <end position="878"/>
    </location>
</feature>
<dbReference type="Pfam" id="PF18998">
    <property type="entry name" value="Flg_new_2"/>
    <property type="match status" value="2"/>
</dbReference>
<dbReference type="EMBL" id="AP012051">
    <property type="protein sequence ID" value="BAL80147.1"/>
    <property type="molecule type" value="Genomic_DNA"/>
</dbReference>
<dbReference type="Pfam" id="PF07833">
    <property type="entry name" value="Cu_amine_oxidN1"/>
    <property type="match status" value="1"/>
</dbReference>
<keyword evidence="2" id="KW-0812">Transmembrane</keyword>
<name>A0A7U6GCZ9_CALEA</name>
<evidence type="ECO:0000256" key="1">
    <source>
        <dbReference type="ARBA" id="ARBA00004196"/>
    </source>
</evidence>
<dbReference type="Gene3D" id="2.80.10.50">
    <property type="match status" value="1"/>
</dbReference>
<feature type="transmembrane region" description="Helical" evidence="2">
    <location>
        <begin position="35"/>
        <end position="57"/>
    </location>
</feature>
<feature type="domain" description="Bacterial repeat" evidence="4">
    <location>
        <begin position="604"/>
        <end position="676"/>
    </location>
</feature>
<dbReference type="InterPro" id="IPR012854">
    <property type="entry name" value="Cu_amine_oxidase-like_N"/>
</dbReference>
<dbReference type="OrthoDB" id="9811934at2"/>
<dbReference type="InterPro" id="IPR013378">
    <property type="entry name" value="InlB-like_B-rpt"/>
</dbReference>
<evidence type="ECO:0000259" key="4">
    <source>
        <dbReference type="Pfam" id="PF18998"/>
    </source>
</evidence>
<keyword evidence="2" id="KW-0472">Membrane</keyword>
<evidence type="ECO:0000259" key="3">
    <source>
        <dbReference type="Pfam" id="PF07833"/>
    </source>
</evidence>
<evidence type="ECO:0008006" key="7">
    <source>
        <dbReference type="Google" id="ProtNLM"/>
    </source>
</evidence>
<feature type="domain" description="Bacterial repeat" evidence="4">
    <location>
        <begin position="679"/>
        <end position="750"/>
    </location>
</feature>
<keyword evidence="6" id="KW-1185">Reference proteome</keyword>
<proteinExistence type="predicted"/>
<evidence type="ECO:0000313" key="6">
    <source>
        <dbReference type="Proteomes" id="UP000004793"/>
    </source>
</evidence>
<accession>A0A7U6GCZ9</accession>
<sequence length="883" mass="95356">MWNFNGKICPLIFLNSFSKMEHRRFPLSKSNKRRLFMKTIAVTVVLVILGSFFYFPLNVTTAKNLSLFESDVQISSMPVKLGEKVINYSDLILTSQSSSNTPGFIRTLGSSQGGEYGTSIILDSDDDMIVAGAYGGPNSIGTNDIDIFVARVGLDKRVKWGAVFGGTEYEKSVKIIKASDGNYILLGNTRSFGKGLTDILVMKISSSGYIMWAKAFGTNSDDTASSIAETSDGGFVIAGTYGEGSAKLFLVIKLTSNGSLSWAKTYKNSNINISHSIKQTSDGGYIVLGKQYSTTLDEGTLLIKINSSGTLTWAKVYFQGNKLIGKSLDITSDGGFIIAGESRSTVNDSMSSLLFKVKSDGSLLWAEKLLSSYGNGINSISKNVDGSFITAGYTDVNNGDCLVIKFSSNGIIEWSKRIGGRVFDSAYDVKRTDSGEFVMVGETNSFGFDITDILLARFMYDGIIYHNIGGGSIVFPEPYFSNYSASLSRLSVSVSDVTPNTETKSLSITVTTPELKKNFTNLAIAPALVNIFFYDNVNTSPYKTRYILFNHSFDSDMPQNPTREGYTFTGWNTKSDGSGASFTDSTVVISEDLKVYAQWKMNTYTITASASSGGSITPSGSVVVNHGDSKTFTIQPNLGFKIKEVKVDGSSVGAVSTYTFTNITGNHTIEAVFEAIAFTITASSGTGGSITPSGSVVVNHGDSKTFTIQPNLGFKIKEVKVDGSSVGAVSTYTFTNITGNHTIEAVFEKVEDKIVMILQIGNARFTVNGVAKTLDSPPIIKNSRTLLPIRAVVESLGGTIDWNGTERKVTISFKGKNIELWIGKAIAMVDGVSTQIDPDNKNVVPEIINSRTMLPLRFVAESLGCVVQWDGTTKTITITYPKP</sequence>
<dbReference type="PANTHER" id="PTHR42754">
    <property type="entry name" value="ENDOGLUCANASE"/>
    <property type="match status" value="1"/>
</dbReference>
<dbReference type="InterPro" id="IPR042229">
    <property type="entry name" value="Listeria/Bacterioides_rpt_sf"/>
</dbReference>
<dbReference type="GO" id="GO:0030313">
    <property type="term" value="C:cell envelope"/>
    <property type="evidence" value="ECO:0007669"/>
    <property type="project" value="UniProtKB-SubCell"/>
</dbReference>
<dbReference type="KEGG" id="cex:CSE_00210"/>
<dbReference type="PANTHER" id="PTHR42754:SF1">
    <property type="entry name" value="LIPOPROTEIN"/>
    <property type="match status" value="1"/>
</dbReference>
<dbReference type="Proteomes" id="UP000004793">
    <property type="component" value="Chromosome"/>
</dbReference>
<gene>
    <name evidence="5" type="ordered locus">CSE_00210</name>
</gene>
<organism evidence="5 6">
    <name type="scientific">Caldisericum exile (strain DSM 21853 / NBRC 104410 / AZM16c01)</name>
    <dbReference type="NCBI Taxonomy" id="511051"/>
    <lineage>
        <taxon>Bacteria</taxon>
        <taxon>Pseudomonadati</taxon>
        <taxon>Caldisericota/Cryosericota group</taxon>
        <taxon>Caldisericota</taxon>
        <taxon>Caldisericia</taxon>
        <taxon>Caldisericales</taxon>
        <taxon>Caldisericaceae</taxon>
        <taxon>Caldisericum</taxon>
    </lineage>
</organism>
<dbReference type="Gene3D" id="3.30.457.10">
    <property type="entry name" value="Copper amine oxidase-like, N-terminal domain"/>
    <property type="match status" value="1"/>
</dbReference>
<dbReference type="InterPro" id="IPR036582">
    <property type="entry name" value="Mao_N_sf"/>
</dbReference>
<evidence type="ECO:0000256" key="2">
    <source>
        <dbReference type="SAM" id="Phobius"/>
    </source>
</evidence>
<dbReference type="Gene3D" id="2.60.40.4270">
    <property type="entry name" value="Listeria-Bacteroides repeat domain"/>
    <property type="match status" value="1"/>
</dbReference>
<comment type="subcellular location">
    <subcellularLocation>
        <location evidence="1">Cell envelope</location>
    </subcellularLocation>
</comment>